<keyword evidence="4" id="KW-1185">Reference proteome</keyword>
<feature type="domain" description="F-box" evidence="1">
    <location>
        <begin position="16"/>
        <end position="54"/>
    </location>
</feature>
<evidence type="ECO:0000259" key="1">
    <source>
        <dbReference type="Pfam" id="PF00646"/>
    </source>
</evidence>
<accession>A0A4U6VPA2</accession>
<dbReference type="InterPro" id="IPR001810">
    <property type="entry name" value="F-box_dom"/>
</dbReference>
<proteinExistence type="predicted"/>
<dbReference type="SUPFAM" id="SSF81383">
    <property type="entry name" value="F-box domain"/>
    <property type="match status" value="1"/>
</dbReference>
<dbReference type="InterPro" id="IPR036047">
    <property type="entry name" value="F-box-like_dom_sf"/>
</dbReference>
<dbReference type="OMA" id="PYSHAYD"/>
<protein>
    <recommendedName>
        <fullName evidence="5">F-box domain-containing protein</fullName>
    </recommendedName>
</protein>
<dbReference type="Proteomes" id="UP000298652">
    <property type="component" value="Chromosome 2"/>
</dbReference>
<dbReference type="Pfam" id="PF00646">
    <property type="entry name" value="F-box"/>
    <property type="match status" value="1"/>
</dbReference>
<name>A0A4U6VPA2_SETVI</name>
<dbReference type="InterPro" id="IPR056594">
    <property type="entry name" value="AT5G49610-like_b-prop"/>
</dbReference>
<dbReference type="EMBL" id="CM016553">
    <property type="protein sequence ID" value="TKW30725.1"/>
    <property type="molecule type" value="Genomic_DNA"/>
</dbReference>
<reference evidence="3" key="1">
    <citation type="submission" date="2019-03" db="EMBL/GenBank/DDBJ databases">
        <title>WGS assembly of Setaria viridis.</title>
        <authorList>
            <person name="Huang P."/>
            <person name="Jenkins J."/>
            <person name="Grimwood J."/>
            <person name="Barry K."/>
            <person name="Healey A."/>
            <person name="Mamidi S."/>
            <person name="Sreedasyam A."/>
            <person name="Shu S."/>
            <person name="Feldman M."/>
            <person name="Wu J."/>
            <person name="Yu Y."/>
            <person name="Chen C."/>
            <person name="Johnson J."/>
            <person name="Rokhsar D."/>
            <person name="Baxter I."/>
            <person name="Schmutz J."/>
            <person name="Brutnell T."/>
            <person name="Kellogg E."/>
        </authorList>
    </citation>
    <scope>NUCLEOTIDE SEQUENCE [LARGE SCALE GENOMIC DNA]</scope>
</reference>
<evidence type="ECO:0008006" key="5">
    <source>
        <dbReference type="Google" id="ProtNLM"/>
    </source>
</evidence>
<dbReference type="SUPFAM" id="SSF50965">
    <property type="entry name" value="Galactose oxidase, central domain"/>
    <property type="match status" value="1"/>
</dbReference>
<dbReference type="Pfam" id="PF23635">
    <property type="entry name" value="Beta-prop_AT5G49610-like"/>
    <property type="match status" value="1"/>
</dbReference>
<dbReference type="InterPro" id="IPR011043">
    <property type="entry name" value="Gal_Oxase/kelch_b-propeller"/>
</dbReference>
<evidence type="ECO:0000259" key="2">
    <source>
        <dbReference type="Pfam" id="PF23635"/>
    </source>
</evidence>
<dbReference type="PANTHER" id="PTHR32133">
    <property type="entry name" value="OS07G0120400 PROTEIN"/>
    <property type="match status" value="1"/>
</dbReference>
<dbReference type="PANTHER" id="PTHR32133:SF374">
    <property type="entry name" value="F-BOX DOMAIN-CONTAINING PROTEIN"/>
    <property type="match status" value="1"/>
</dbReference>
<dbReference type="Gene3D" id="1.20.1280.50">
    <property type="match status" value="1"/>
</dbReference>
<feature type="domain" description="F-box protein AT5G49610-like beta-propeller" evidence="2">
    <location>
        <begin position="103"/>
        <end position="301"/>
    </location>
</feature>
<evidence type="ECO:0000313" key="4">
    <source>
        <dbReference type="Proteomes" id="UP000298652"/>
    </source>
</evidence>
<evidence type="ECO:0000313" key="3">
    <source>
        <dbReference type="EMBL" id="TKW30725.1"/>
    </source>
</evidence>
<gene>
    <name evidence="3" type="ORF">SEVIR_2G056700v2</name>
</gene>
<organism evidence="3 4">
    <name type="scientific">Setaria viridis</name>
    <name type="common">Green bristlegrass</name>
    <name type="synonym">Setaria italica subsp. viridis</name>
    <dbReference type="NCBI Taxonomy" id="4556"/>
    <lineage>
        <taxon>Eukaryota</taxon>
        <taxon>Viridiplantae</taxon>
        <taxon>Streptophyta</taxon>
        <taxon>Embryophyta</taxon>
        <taxon>Tracheophyta</taxon>
        <taxon>Spermatophyta</taxon>
        <taxon>Magnoliopsida</taxon>
        <taxon>Liliopsida</taxon>
        <taxon>Poales</taxon>
        <taxon>Poaceae</taxon>
        <taxon>PACMAD clade</taxon>
        <taxon>Panicoideae</taxon>
        <taxon>Panicodae</taxon>
        <taxon>Paniceae</taxon>
        <taxon>Cenchrinae</taxon>
        <taxon>Setaria</taxon>
    </lineage>
</organism>
<dbReference type="AlphaFoldDB" id="A0A4U6VPA2"/>
<dbReference type="Gramene" id="TKW30725">
    <property type="protein sequence ID" value="TKW30725"/>
    <property type="gene ID" value="SEVIR_2G056700v2"/>
</dbReference>
<sequence length="311" mass="34550">MSPPQRRPPVPPDLMEEILGEILLRIPPEEPAHLVRFALVCKPWLRVLSDPAFRRGYRERHRRPPLLGFVHNLYENGAIPRFVPTTASRCSSPVFNCQNWWALDSRHGRVLVHRFEPSDLVVWDPVSGDQQHLPPPPYSHAYDTGAVLCAAANCDHLDCSSGPFLVVFVGTDDEEAVTWASMYSSETRGWSAITTADFRASTMVDLHSYIETKPSILIGNALYFTVQLGKAILKYDLGGQGLSVIDAPEVSEQMGILMAVEDGGLGFAAIECDNLHLWSWLTGNSSAGWTLHGVIQLQSLLQLGTNHFRLN</sequence>